<dbReference type="InterPro" id="IPR006311">
    <property type="entry name" value="TAT_signal"/>
</dbReference>
<keyword evidence="2" id="KW-1185">Reference proteome</keyword>
<dbReference type="InterPro" id="IPR027056">
    <property type="entry name" value="Gluconate_2DH_su3"/>
</dbReference>
<dbReference type="Pfam" id="PF13618">
    <property type="entry name" value="Gluconate_2-dh3"/>
    <property type="match status" value="1"/>
</dbReference>
<organism evidence="1 2">
    <name type="scientific">Salicibibacter cibarius</name>
    <dbReference type="NCBI Taxonomy" id="2743000"/>
    <lineage>
        <taxon>Bacteria</taxon>
        <taxon>Bacillati</taxon>
        <taxon>Bacillota</taxon>
        <taxon>Bacilli</taxon>
        <taxon>Bacillales</taxon>
        <taxon>Bacillaceae</taxon>
        <taxon>Salicibibacter</taxon>
    </lineage>
</organism>
<dbReference type="KEGG" id="scia:HUG15_18000"/>
<accession>A0A7T6Z5I2</accession>
<dbReference type="RefSeq" id="WP_200124429.1">
    <property type="nucleotide sequence ID" value="NZ_CP054705.1"/>
</dbReference>
<evidence type="ECO:0000313" key="1">
    <source>
        <dbReference type="EMBL" id="QQK77281.1"/>
    </source>
</evidence>
<dbReference type="AlphaFoldDB" id="A0A7T6Z5I2"/>
<dbReference type="PROSITE" id="PS51318">
    <property type="entry name" value="TAT"/>
    <property type="match status" value="1"/>
</dbReference>
<name>A0A7T6Z5I2_9BACI</name>
<sequence>MAENNTNPENQNNEGNPKEGISRRAFIKNTGLVTGGIVGGGLLGGVLGNQWLGTGAETASEDREGDEREQVNYSEARQFFLRQQDFDVLSTATERIFPEDDLGPGAIALGVPYFIDKQLAGPWGKNLDVYMVKPFQDGESPLNKGEIFLQGIRKMNKISNDNYGEAFPDLDEEQQIEILGSFENDEVTLNRVESSKFFSLLRQTTLEGVYSDPMHGGNKNMEGWRMKEFPGVQTSYRDMVEEDEFIVIEPISLSES</sequence>
<dbReference type="EMBL" id="CP054705">
    <property type="protein sequence ID" value="QQK77281.1"/>
    <property type="molecule type" value="Genomic_DNA"/>
</dbReference>
<protein>
    <submittedName>
        <fullName evidence="1">Gluconate 2-dehydrogenase subunit 3 family protein</fullName>
    </submittedName>
</protein>
<proteinExistence type="predicted"/>
<reference evidence="1 2" key="1">
    <citation type="submission" date="2020-06" db="EMBL/GenBank/DDBJ databases">
        <title>Genomic analysis of Salicibibacter sp. NKC5-3.</title>
        <authorList>
            <person name="Oh Y.J."/>
        </authorList>
    </citation>
    <scope>NUCLEOTIDE SEQUENCE [LARGE SCALE GENOMIC DNA]</scope>
    <source>
        <strain evidence="1 2">NKC5-3</strain>
    </source>
</reference>
<gene>
    <name evidence="1" type="ORF">HUG15_18000</name>
</gene>
<dbReference type="Proteomes" id="UP000595823">
    <property type="component" value="Chromosome"/>
</dbReference>
<evidence type="ECO:0000313" key="2">
    <source>
        <dbReference type="Proteomes" id="UP000595823"/>
    </source>
</evidence>